<name>A0ABV4EPQ6_BREEP</name>
<organism evidence="1 2">
    <name type="scientific">Brevibacterium epidermidis</name>
    <dbReference type="NCBI Taxonomy" id="1698"/>
    <lineage>
        <taxon>Bacteria</taxon>
        <taxon>Bacillati</taxon>
        <taxon>Actinomycetota</taxon>
        <taxon>Actinomycetes</taxon>
        <taxon>Micrococcales</taxon>
        <taxon>Brevibacteriaceae</taxon>
        <taxon>Brevibacterium</taxon>
    </lineage>
</organism>
<protein>
    <submittedName>
        <fullName evidence="1">Uncharacterized protein</fullName>
    </submittedName>
</protein>
<accession>A0ABV4EPQ6</accession>
<sequence length="42" mass="4632">MGFIVGEIVTVIFSIIVFYVGISCRLTPEEAVEAVEQTQIDD</sequence>
<keyword evidence="2" id="KW-1185">Reference proteome</keyword>
<dbReference type="EMBL" id="JBGBYS010000025">
    <property type="protein sequence ID" value="MEY9260229.1"/>
    <property type="molecule type" value="Genomic_DNA"/>
</dbReference>
<evidence type="ECO:0000313" key="2">
    <source>
        <dbReference type="Proteomes" id="UP001565435"/>
    </source>
</evidence>
<dbReference type="Proteomes" id="UP001565435">
    <property type="component" value="Unassembled WGS sequence"/>
</dbReference>
<gene>
    <name evidence="1" type="ORF">ABH903_003267</name>
</gene>
<proteinExistence type="predicted"/>
<comment type="caution">
    <text evidence="1">The sequence shown here is derived from an EMBL/GenBank/DDBJ whole genome shotgun (WGS) entry which is preliminary data.</text>
</comment>
<evidence type="ECO:0000313" key="1">
    <source>
        <dbReference type="EMBL" id="MEY9260229.1"/>
    </source>
</evidence>
<reference evidence="1 2" key="1">
    <citation type="submission" date="2024-07" db="EMBL/GenBank/DDBJ databases">
        <title>Mealworm larvae gut microbial communities from Newark, Delaware, USA.</title>
        <authorList>
            <person name="Blenner M."/>
        </authorList>
    </citation>
    <scope>NUCLEOTIDE SEQUENCE [LARGE SCALE GENOMIC DNA]</scope>
    <source>
        <strain evidence="1 2">UD i117</strain>
    </source>
</reference>
<dbReference type="RefSeq" id="WP_257722373.1">
    <property type="nucleotide sequence ID" value="NZ_JBGBYS010000025.1"/>
</dbReference>